<proteinExistence type="predicted"/>
<dbReference type="EMBL" id="MRCU01000011">
    <property type="protein sequence ID" value="RKK09971.1"/>
    <property type="molecule type" value="Genomic_DNA"/>
</dbReference>
<comment type="caution">
    <text evidence="1">The sequence shown here is derived from an EMBL/GenBank/DDBJ whole genome shotgun (WGS) entry which is preliminary data.</text>
</comment>
<reference evidence="1 2" key="1">
    <citation type="journal article" date="2018" name="Sci. Rep.">
        <title>Characterisation of pathogen-specific regions and novel effector candidates in Fusarium oxysporum f. sp. cepae.</title>
        <authorList>
            <person name="Armitage A.D."/>
            <person name="Taylor A."/>
            <person name="Sobczyk M.K."/>
            <person name="Baxter L."/>
            <person name="Greenfield B.P."/>
            <person name="Bates H.J."/>
            <person name="Wilson F."/>
            <person name="Jackson A.C."/>
            <person name="Ott S."/>
            <person name="Harrison R.J."/>
            <person name="Clarkson J.P."/>
        </authorList>
    </citation>
    <scope>NUCLEOTIDE SEQUENCE [LARGE SCALE GENOMIC DNA]</scope>
    <source>
        <strain evidence="1 2">FoC_Fus2</strain>
    </source>
</reference>
<evidence type="ECO:0000313" key="1">
    <source>
        <dbReference type="EMBL" id="RKK09971.1"/>
    </source>
</evidence>
<gene>
    <name evidence="1" type="ORF">BFJ65_g15274</name>
</gene>
<accession>A0A3L6MZA4</accession>
<sequence length="111" mass="12184">MRLQFLFFLPAVLAWWVSIPLSRHGASLTHRQNCELPSGTGDNGRCVDGTTGNWDACSAVCVPTSSFLLSTANIHCASRVTLAESKEMGAALKAAELLTVLKRLRWYWVTC</sequence>
<evidence type="ECO:0000313" key="2">
    <source>
        <dbReference type="Proteomes" id="UP000270866"/>
    </source>
</evidence>
<protein>
    <submittedName>
        <fullName evidence="1">Uncharacterized protein</fullName>
    </submittedName>
</protein>
<organism evidence="1 2">
    <name type="scientific">Fusarium oxysporum f. sp. cepae</name>
    <dbReference type="NCBI Taxonomy" id="396571"/>
    <lineage>
        <taxon>Eukaryota</taxon>
        <taxon>Fungi</taxon>
        <taxon>Dikarya</taxon>
        <taxon>Ascomycota</taxon>
        <taxon>Pezizomycotina</taxon>
        <taxon>Sordariomycetes</taxon>
        <taxon>Hypocreomycetidae</taxon>
        <taxon>Hypocreales</taxon>
        <taxon>Nectriaceae</taxon>
        <taxon>Fusarium</taxon>
        <taxon>Fusarium oxysporum species complex</taxon>
    </lineage>
</organism>
<dbReference type="Proteomes" id="UP000270866">
    <property type="component" value="Unassembled WGS sequence"/>
</dbReference>
<name>A0A3L6MZA4_FUSOX</name>
<dbReference type="AlphaFoldDB" id="A0A3L6MZA4"/>